<accession>A0ABW0TF49</accession>
<dbReference type="Pfam" id="PF00486">
    <property type="entry name" value="Trans_reg_C"/>
    <property type="match status" value="1"/>
</dbReference>
<dbReference type="SUPFAM" id="SSF46894">
    <property type="entry name" value="C-terminal effector domain of the bipartite response regulators"/>
    <property type="match status" value="1"/>
</dbReference>
<dbReference type="Gene3D" id="3.40.50.2300">
    <property type="match status" value="1"/>
</dbReference>
<keyword evidence="5" id="KW-0804">Transcription</keyword>
<evidence type="ECO:0000256" key="2">
    <source>
        <dbReference type="ARBA" id="ARBA00023012"/>
    </source>
</evidence>
<dbReference type="PANTHER" id="PTHR48111">
    <property type="entry name" value="REGULATOR OF RPOS"/>
    <property type="match status" value="1"/>
</dbReference>
<evidence type="ECO:0000256" key="5">
    <source>
        <dbReference type="ARBA" id="ARBA00023163"/>
    </source>
</evidence>
<dbReference type="Gene3D" id="6.10.250.690">
    <property type="match status" value="1"/>
</dbReference>
<feature type="domain" description="Response regulatory" evidence="8">
    <location>
        <begin position="5"/>
        <end position="118"/>
    </location>
</feature>
<gene>
    <name evidence="10" type="ORF">ACFPRA_02735</name>
</gene>
<keyword evidence="3" id="KW-0805">Transcription regulation</keyword>
<dbReference type="PROSITE" id="PS51755">
    <property type="entry name" value="OMPR_PHOB"/>
    <property type="match status" value="1"/>
</dbReference>
<dbReference type="InterPro" id="IPR011006">
    <property type="entry name" value="CheY-like_superfamily"/>
</dbReference>
<dbReference type="InterPro" id="IPR036388">
    <property type="entry name" value="WH-like_DNA-bd_sf"/>
</dbReference>
<keyword evidence="11" id="KW-1185">Reference proteome</keyword>
<evidence type="ECO:0000256" key="6">
    <source>
        <dbReference type="PROSITE-ProRule" id="PRU00169"/>
    </source>
</evidence>
<dbReference type="PROSITE" id="PS50110">
    <property type="entry name" value="RESPONSE_REGULATORY"/>
    <property type="match status" value="1"/>
</dbReference>
<feature type="modified residue" description="4-aspartylphosphate" evidence="6">
    <location>
        <position position="54"/>
    </location>
</feature>
<protein>
    <submittedName>
        <fullName evidence="10">Response regulator transcription factor</fullName>
    </submittedName>
</protein>
<name>A0ABW0TF49_9BACL</name>
<organism evidence="10 11">
    <name type="scientific">Sporosarcina soli</name>
    <dbReference type="NCBI Taxonomy" id="334736"/>
    <lineage>
        <taxon>Bacteria</taxon>
        <taxon>Bacillati</taxon>
        <taxon>Bacillota</taxon>
        <taxon>Bacilli</taxon>
        <taxon>Bacillales</taxon>
        <taxon>Caryophanaceae</taxon>
        <taxon>Sporosarcina</taxon>
    </lineage>
</organism>
<dbReference type="Pfam" id="PF00072">
    <property type="entry name" value="Response_reg"/>
    <property type="match status" value="1"/>
</dbReference>
<evidence type="ECO:0000256" key="1">
    <source>
        <dbReference type="ARBA" id="ARBA00022553"/>
    </source>
</evidence>
<evidence type="ECO:0000256" key="3">
    <source>
        <dbReference type="ARBA" id="ARBA00023015"/>
    </source>
</evidence>
<keyword evidence="1 6" id="KW-0597">Phosphoprotein</keyword>
<dbReference type="CDD" id="cd00383">
    <property type="entry name" value="trans_reg_C"/>
    <property type="match status" value="1"/>
</dbReference>
<keyword evidence="4 7" id="KW-0238">DNA-binding</keyword>
<evidence type="ECO:0000256" key="4">
    <source>
        <dbReference type="ARBA" id="ARBA00023125"/>
    </source>
</evidence>
<proteinExistence type="predicted"/>
<sequence>MNKSTILHVDDEPEIRELIGLYLKKEGYNFEEASNAQEALEKVRSINPQLILLDVQLPDLDGIEICRRIRQETNVPVLFLSCKDSEIDKVIGLSVGGDDYIGKPFGMNELIARVKAHLRRCYESQLLEIQDIDAVETNVFRSASILLDSSRHDCYIHNKKVHLSSKEFELLQFFMLHPFQVLSAEHLLERVWGYESNIDTKTVTVHIGNLRKKLGENPKKPSVILTLRGAGYKFNESVQKS</sequence>
<feature type="domain" description="OmpR/PhoB-type" evidence="9">
    <location>
        <begin position="137"/>
        <end position="236"/>
    </location>
</feature>
<dbReference type="InterPro" id="IPR039420">
    <property type="entry name" value="WalR-like"/>
</dbReference>
<dbReference type="InterPro" id="IPR016032">
    <property type="entry name" value="Sig_transdc_resp-reg_C-effctor"/>
</dbReference>
<dbReference type="SMART" id="SM00448">
    <property type="entry name" value="REC"/>
    <property type="match status" value="1"/>
</dbReference>
<dbReference type="EMBL" id="JBHSNO010000001">
    <property type="protein sequence ID" value="MFC5587823.1"/>
    <property type="molecule type" value="Genomic_DNA"/>
</dbReference>
<evidence type="ECO:0000259" key="8">
    <source>
        <dbReference type="PROSITE" id="PS50110"/>
    </source>
</evidence>
<evidence type="ECO:0000313" key="11">
    <source>
        <dbReference type="Proteomes" id="UP001596109"/>
    </source>
</evidence>
<comment type="caution">
    <text evidence="10">The sequence shown here is derived from an EMBL/GenBank/DDBJ whole genome shotgun (WGS) entry which is preliminary data.</text>
</comment>
<dbReference type="SMART" id="SM00862">
    <property type="entry name" value="Trans_reg_C"/>
    <property type="match status" value="1"/>
</dbReference>
<keyword evidence="2" id="KW-0902">Two-component regulatory system</keyword>
<dbReference type="SUPFAM" id="SSF52172">
    <property type="entry name" value="CheY-like"/>
    <property type="match status" value="1"/>
</dbReference>
<evidence type="ECO:0000256" key="7">
    <source>
        <dbReference type="PROSITE-ProRule" id="PRU01091"/>
    </source>
</evidence>
<dbReference type="Proteomes" id="UP001596109">
    <property type="component" value="Unassembled WGS sequence"/>
</dbReference>
<dbReference type="InterPro" id="IPR001867">
    <property type="entry name" value="OmpR/PhoB-type_DNA-bd"/>
</dbReference>
<evidence type="ECO:0000313" key="10">
    <source>
        <dbReference type="EMBL" id="MFC5587823.1"/>
    </source>
</evidence>
<dbReference type="RefSeq" id="WP_381430360.1">
    <property type="nucleotide sequence ID" value="NZ_JBHSNO010000001.1"/>
</dbReference>
<evidence type="ECO:0000259" key="9">
    <source>
        <dbReference type="PROSITE" id="PS51755"/>
    </source>
</evidence>
<feature type="DNA-binding region" description="OmpR/PhoB-type" evidence="7">
    <location>
        <begin position="137"/>
        <end position="236"/>
    </location>
</feature>
<reference evidence="11" key="1">
    <citation type="journal article" date="2019" name="Int. J. Syst. Evol. Microbiol.">
        <title>The Global Catalogue of Microorganisms (GCM) 10K type strain sequencing project: providing services to taxonomists for standard genome sequencing and annotation.</title>
        <authorList>
            <consortium name="The Broad Institute Genomics Platform"/>
            <consortium name="The Broad Institute Genome Sequencing Center for Infectious Disease"/>
            <person name="Wu L."/>
            <person name="Ma J."/>
        </authorList>
    </citation>
    <scope>NUCLEOTIDE SEQUENCE [LARGE SCALE GENOMIC DNA]</scope>
    <source>
        <strain evidence="11">CGMCC 4.1434</strain>
    </source>
</reference>
<dbReference type="PANTHER" id="PTHR48111:SF1">
    <property type="entry name" value="TWO-COMPONENT RESPONSE REGULATOR ORR33"/>
    <property type="match status" value="1"/>
</dbReference>
<dbReference type="InterPro" id="IPR001789">
    <property type="entry name" value="Sig_transdc_resp-reg_receiver"/>
</dbReference>
<dbReference type="Gene3D" id="1.10.10.10">
    <property type="entry name" value="Winged helix-like DNA-binding domain superfamily/Winged helix DNA-binding domain"/>
    <property type="match status" value="1"/>
</dbReference>